<feature type="domain" description="ER-bound oxygenase mpaB/mpaB'/Rubber oxygenase catalytic" evidence="2">
    <location>
        <begin position="3"/>
        <end position="223"/>
    </location>
</feature>
<accession>A0ABU8RIU2</accession>
<dbReference type="Proteomes" id="UP001387100">
    <property type="component" value="Unassembled WGS sequence"/>
</dbReference>
<dbReference type="EC" id="1.-.-.-" evidence="3"/>
<dbReference type="Pfam" id="PF09995">
    <property type="entry name" value="MPAB_Lcp_cat"/>
    <property type="match status" value="1"/>
</dbReference>
<dbReference type="PANTHER" id="PTHR36151:SF3">
    <property type="entry name" value="ER-BOUND OXYGENASE MPAB_MPAB'_RUBBER OXYGENASE CATALYTIC DOMAIN-CONTAINING PROTEIN"/>
    <property type="match status" value="1"/>
</dbReference>
<dbReference type="EMBL" id="JBBIAA010000004">
    <property type="protein sequence ID" value="MEJ5944911.1"/>
    <property type="molecule type" value="Genomic_DNA"/>
</dbReference>
<comment type="caution">
    <text evidence="3">The sequence shown here is derived from an EMBL/GenBank/DDBJ whole genome shotgun (WGS) entry which is preliminary data.</text>
</comment>
<reference evidence="3 4" key="1">
    <citation type="journal article" date="2017" name="Int. J. Syst. Evol. Microbiol.">
        <title>Pseudokineococcus basanitobsidens sp. nov., isolated from volcanic rock.</title>
        <authorList>
            <person name="Lee D.W."/>
            <person name="Park M.Y."/>
            <person name="Kim J.J."/>
            <person name="Kim B.S."/>
        </authorList>
    </citation>
    <scope>NUCLEOTIDE SEQUENCE [LARGE SCALE GENOMIC DNA]</scope>
    <source>
        <strain evidence="3 4">DSM 103726</strain>
    </source>
</reference>
<evidence type="ECO:0000313" key="3">
    <source>
        <dbReference type="EMBL" id="MEJ5944911.1"/>
    </source>
</evidence>
<evidence type="ECO:0000256" key="1">
    <source>
        <dbReference type="SAM" id="MobiDB-lite"/>
    </source>
</evidence>
<name>A0ABU8RIU2_9ACTN</name>
<organism evidence="3 4">
    <name type="scientific">Pseudokineococcus basanitobsidens</name>
    <dbReference type="NCBI Taxonomy" id="1926649"/>
    <lineage>
        <taxon>Bacteria</taxon>
        <taxon>Bacillati</taxon>
        <taxon>Actinomycetota</taxon>
        <taxon>Actinomycetes</taxon>
        <taxon>Kineosporiales</taxon>
        <taxon>Kineosporiaceae</taxon>
        <taxon>Pseudokineococcus</taxon>
    </lineage>
</organism>
<protein>
    <submittedName>
        <fullName evidence="3">Oxygenase MpaB family protein</fullName>
        <ecNumber evidence="3">1.-.-.-</ecNumber>
    </submittedName>
</protein>
<keyword evidence="3" id="KW-0560">Oxidoreductase</keyword>
<gene>
    <name evidence="3" type="ORF">WDZ17_06335</name>
</gene>
<proteinExistence type="predicted"/>
<feature type="region of interest" description="Disordered" evidence="1">
    <location>
        <begin position="251"/>
        <end position="282"/>
    </location>
</feature>
<dbReference type="GO" id="GO:0016491">
    <property type="term" value="F:oxidoreductase activity"/>
    <property type="evidence" value="ECO:0007669"/>
    <property type="project" value="UniProtKB-KW"/>
</dbReference>
<dbReference type="InterPro" id="IPR018713">
    <property type="entry name" value="MPAB/Lcp_cat_dom"/>
</dbReference>
<evidence type="ECO:0000259" key="2">
    <source>
        <dbReference type="Pfam" id="PF09995"/>
    </source>
</evidence>
<dbReference type="RefSeq" id="WP_339574291.1">
    <property type="nucleotide sequence ID" value="NZ_JBBIAA010000004.1"/>
</dbReference>
<dbReference type="PANTHER" id="PTHR36151">
    <property type="entry name" value="BLR2777 PROTEIN"/>
    <property type="match status" value="1"/>
</dbReference>
<keyword evidence="4" id="KW-1185">Reference proteome</keyword>
<feature type="compositionally biased region" description="Basic and acidic residues" evidence="1">
    <location>
        <begin position="259"/>
        <end position="273"/>
    </location>
</feature>
<evidence type="ECO:0000313" key="4">
    <source>
        <dbReference type="Proteomes" id="UP001387100"/>
    </source>
</evidence>
<sequence>MTWRLHSDPVAGVAGLRALLLQALHPLAMAGVDQHSRFREDPWGRLTTTAGYVATTTFGTSAQARALGARVRAVHEVVHGTDPETGLPYAASDDRLLLWVHCCLVDSFLTTARRAGAPVDDAQADAYVREQVRAAELVGVPTDRAPASRGELADAIDGYRPVLRSSPAARDAVARVLVPPLPPLVALATPVRPLWASLGGLSLALLPPWARRLYALPYLPVVGPAVDAAATAALRGLRGGVGGLQRLVPALREPPPLQDARRRLREAARDAGERTGQTPADG</sequence>